<dbReference type="NCBIfam" id="NF010539">
    <property type="entry name" value="PRK13927.1"/>
    <property type="match status" value="1"/>
</dbReference>
<dbReference type="HAMAP" id="MF_02207">
    <property type="entry name" value="MreB"/>
    <property type="match status" value="1"/>
</dbReference>
<dbReference type="EMBL" id="BMHL01000002">
    <property type="protein sequence ID" value="GGC26085.1"/>
    <property type="molecule type" value="Genomic_DNA"/>
</dbReference>
<comment type="similarity">
    <text evidence="5 6">Belongs to the FtsA/MreB family.</text>
</comment>
<feature type="binding site" evidence="6">
    <location>
        <begin position="220"/>
        <end position="223"/>
    </location>
    <ligand>
        <name>ATP</name>
        <dbReference type="ChEBI" id="CHEBI:30616"/>
    </ligand>
</feature>
<sequence length="346" mass="36587">MTLFSQFRGLLQTDIALDVGTANTRIYSRDKGMVLDEASVICVSSGGQTDASVLQTQVVGGEAKRMLGRLPRNIEAIRPIHGGVIAHFSETQRMIGEFIKMGRARRMLSASLHATVGVPSGATQVERRAIKEAIQGAGVTHVMLLEKPIAAALGAGVAVFDAIGSLVVDIGAGSTEIGVVALGSVAHKASARVGGDTFDRAIINHLRRARGLLIGEQTAERIKHEIGCAIAGDDETCVEVTGHNLSEGIPRTLQVSSSEVFEALCDPLNQIVSLLKSALERTPPELATDIADRGIVLSGGSARLHSMDRRLAQETGLRVLVATDPMTCVVRGMGMAIDSLQSYCFE</sequence>
<dbReference type="InterPro" id="IPR043129">
    <property type="entry name" value="ATPase_NBD"/>
</dbReference>
<keyword evidence="8" id="KW-1185">Reference proteome</keyword>
<dbReference type="PANTHER" id="PTHR42749:SF1">
    <property type="entry name" value="CELL SHAPE-DETERMINING PROTEIN MREB"/>
    <property type="match status" value="1"/>
</dbReference>
<dbReference type="NCBIfam" id="TIGR00904">
    <property type="entry name" value="mreB"/>
    <property type="match status" value="1"/>
</dbReference>
<keyword evidence="4 6" id="KW-0133">Cell shape</keyword>
<dbReference type="Pfam" id="PF06723">
    <property type="entry name" value="MreB_Mbl"/>
    <property type="match status" value="1"/>
</dbReference>
<evidence type="ECO:0000256" key="1">
    <source>
        <dbReference type="ARBA" id="ARBA00022490"/>
    </source>
</evidence>
<dbReference type="CDD" id="cd10225">
    <property type="entry name" value="ASKHA_NBD_MreB-like"/>
    <property type="match status" value="1"/>
</dbReference>
<evidence type="ECO:0000256" key="6">
    <source>
        <dbReference type="HAMAP-Rule" id="MF_02207"/>
    </source>
</evidence>
<comment type="subunit">
    <text evidence="6">Forms polymers.</text>
</comment>
<comment type="caution">
    <text evidence="7">The sequence shown here is derived from an EMBL/GenBank/DDBJ whole genome shotgun (WGS) entry which is preliminary data.</text>
</comment>
<evidence type="ECO:0000256" key="3">
    <source>
        <dbReference type="ARBA" id="ARBA00022840"/>
    </source>
</evidence>
<dbReference type="Proteomes" id="UP000602004">
    <property type="component" value="Unassembled WGS sequence"/>
</dbReference>
<dbReference type="PRINTS" id="PR01652">
    <property type="entry name" value="SHAPEPROTEIN"/>
</dbReference>
<comment type="subcellular location">
    <subcellularLocation>
        <location evidence="6">Cytoplasm</location>
    </subcellularLocation>
    <text evidence="6">Membrane-associated.</text>
</comment>
<evidence type="ECO:0000256" key="5">
    <source>
        <dbReference type="ARBA" id="ARBA00023458"/>
    </source>
</evidence>
<accession>A0ABQ1LL72</accession>
<dbReference type="InterPro" id="IPR004753">
    <property type="entry name" value="MreB"/>
</dbReference>
<protein>
    <recommendedName>
        <fullName evidence="6">Cell shape-determining protein MreB</fullName>
    </recommendedName>
</protein>
<name>A0ABQ1LL72_9BURK</name>
<keyword evidence="2 6" id="KW-0547">Nucleotide-binding</keyword>
<feature type="binding site" evidence="6">
    <location>
        <begin position="172"/>
        <end position="174"/>
    </location>
    <ligand>
        <name>ATP</name>
        <dbReference type="ChEBI" id="CHEBI:30616"/>
    </ligand>
</feature>
<reference evidence="8" key="1">
    <citation type="journal article" date="2019" name="Int. J. Syst. Evol. Microbiol.">
        <title>The Global Catalogue of Microorganisms (GCM) 10K type strain sequencing project: providing services to taxonomists for standard genome sequencing and annotation.</title>
        <authorList>
            <consortium name="The Broad Institute Genomics Platform"/>
            <consortium name="The Broad Institute Genome Sequencing Center for Infectious Disease"/>
            <person name="Wu L."/>
            <person name="Ma J."/>
        </authorList>
    </citation>
    <scope>NUCLEOTIDE SEQUENCE [LARGE SCALE GENOMIC DNA]</scope>
    <source>
        <strain evidence="8">CGMCC 1.15103</strain>
    </source>
</reference>
<evidence type="ECO:0000256" key="2">
    <source>
        <dbReference type="ARBA" id="ARBA00022741"/>
    </source>
</evidence>
<keyword evidence="1 6" id="KW-0963">Cytoplasm</keyword>
<gene>
    <name evidence="6 7" type="primary">mreB</name>
    <name evidence="7" type="ORF">GCM10011400_10620</name>
</gene>
<comment type="function">
    <text evidence="6">Forms membrane-associated dynamic filaments that are essential for cell shape determination. Acts by regulating cell wall synthesis and cell elongation, and thus cell shape. A feedback loop between cell geometry and MreB localization may maintain elongated cell shape by targeting cell wall growth to regions of negative cell wall curvature.</text>
</comment>
<dbReference type="Gene3D" id="3.30.420.40">
    <property type="match status" value="2"/>
</dbReference>
<feature type="binding site" evidence="6">
    <location>
        <begin position="21"/>
        <end position="23"/>
    </location>
    <ligand>
        <name>ATP</name>
        <dbReference type="ChEBI" id="CHEBI:30616"/>
    </ligand>
</feature>
<evidence type="ECO:0000313" key="7">
    <source>
        <dbReference type="EMBL" id="GGC26085.1"/>
    </source>
</evidence>
<proteinExistence type="inferred from homology"/>
<keyword evidence="3 6" id="KW-0067">ATP-binding</keyword>
<organism evidence="7 8">
    <name type="scientific">Paraburkholderia caffeinilytica</name>
    <dbReference type="NCBI Taxonomy" id="1761016"/>
    <lineage>
        <taxon>Bacteria</taxon>
        <taxon>Pseudomonadati</taxon>
        <taxon>Pseudomonadota</taxon>
        <taxon>Betaproteobacteria</taxon>
        <taxon>Burkholderiales</taxon>
        <taxon>Burkholderiaceae</taxon>
        <taxon>Paraburkholderia</taxon>
    </lineage>
</organism>
<dbReference type="InterPro" id="IPR056546">
    <property type="entry name" value="MreB_MamK-like"/>
</dbReference>
<dbReference type="SUPFAM" id="SSF53067">
    <property type="entry name" value="Actin-like ATPase domain"/>
    <property type="match status" value="2"/>
</dbReference>
<comment type="caution">
    <text evidence="6">Lacks conserved residue(s) required for the propagation of feature annotation.</text>
</comment>
<evidence type="ECO:0000313" key="8">
    <source>
        <dbReference type="Proteomes" id="UP000602004"/>
    </source>
</evidence>
<evidence type="ECO:0000256" key="4">
    <source>
        <dbReference type="ARBA" id="ARBA00022960"/>
    </source>
</evidence>
<dbReference type="PANTHER" id="PTHR42749">
    <property type="entry name" value="CELL SHAPE-DETERMINING PROTEIN MREB"/>
    <property type="match status" value="1"/>
</dbReference>